<dbReference type="Proteomes" id="UP000249056">
    <property type="component" value="Unassembled WGS sequence"/>
</dbReference>
<feature type="compositionally biased region" description="Low complexity" evidence="1">
    <location>
        <begin position="163"/>
        <end position="184"/>
    </location>
</feature>
<feature type="region of interest" description="Disordered" evidence="1">
    <location>
        <begin position="48"/>
        <end position="98"/>
    </location>
</feature>
<keyword evidence="3" id="KW-1185">Reference proteome</keyword>
<dbReference type="EMBL" id="QKRW01000022">
    <property type="protein sequence ID" value="RAL62781.1"/>
    <property type="molecule type" value="Genomic_DNA"/>
</dbReference>
<feature type="compositionally biased region" description="Basic and acidic residues" evidence="1">
    <location>
        <begin position="352"/>
        <end position="371"/>
    </location>
</feature>
<organism evidence="2 3">
    <name type="scientific">Monilinia fructigena</name>
    <dbReference type="NCBI Taxonomy" id="38457"/>
    <lineage>
        <taxon>Eukaryota</taxon>
        <taxon>Fungi</taxon>
        <taxon>Dikarya</taxon>
        <taxon>Ascomycota</taxon>
        <taxon>Pezizomycotina</taxon>
        <taxon>Leotiomycetes</taxon>
        <taxon>Helotiales</taxon>
        <taxon>Sclerotiniaceae</taxon>
        <taxon>Monilinia</taxon>
    </lineage>
</organism>
<feature type="region of interest" description="Disordered" evidence="1">
    <location>
        <begin position="156"/>
        <end position="184"/>
    </location>
</feature>
<name>A0A395IRL7_9HELO</name>
<dbReference type="OrthoDB" id="5419542at2759"/>
<dbReference type="AlphaFoldDB" id="A0A395IRL7"/>
<gene>
    <name evidence="2" type="ORF">DID88_004623</name>
</gene>
<proteinExistence type="predicted"/>
<accession>A0A395IRL7</accession>
<feature type="region of interest" description="Disordered" evidence="1">
    <location>
        <begin position="346"/>
        <end position="371"/>
    </location>
</feature>
<comment type="caution">
    <text evidence="2">The sequence shown here is derived from an EMBL/GenBank/DDBJ whole genome shotgun (WGS) entry which is preliminary data.</text>
</comment>
<evidence type="ECO:0000313" key="2">
    <source>
        <dbReference type="EMBL" id="RAL62781.1"/>
    </source>
</evidence>
<evidence type="ECO:0000256" key="1">
    <source>
        <dbReference type="SAM" id="MobiDB-lite"/>
    </source>
</evidence>
<evidence type="ECO:0000313" key="3">
    <source>
        <dbReference type="Proteomes" id="UP000249056"/>
    </source>
</evidence>
<feature type="compositionally biased region" description="Basic and acidic residues" evidence="1">
    <location>
        <begin position="48"/>
        <end position="59"/>
    </location>
</feature>
<protein>
    <submittedName>
        <fullName evidence="2">Uncharacterized protein</fullName>
    </submittedName>
</protein>
<reference evidence="2 3" key="1">
    <citation type="submission" date="2018-06" db="EMBL/GenBank/DDBJ databases">
        <title>Genome Sequence of the Brown Rot Fungal Pathogen Monilinia fructigena.</title>
        <authorList>
            <person name="Landi L."/>
            <person name="De Miccolis Angelini R.M."/>
            <person name="Pollastro S."/>
            <person name="Abate D."/>
            <person name="Faretra F."/>
            <person name="Romanazzi G."/>
        </authorList>
    </citation>
    <scope>NUCLEOTIDE SEQUENCE [LARGE SCALE GENOMIC DNA]</scope>
    <source>
        <strain evidence="2 3">Mfrg269</strain>
    </source>
</reference>
<sequence length="371" mass="41476">MSTGIAPTAVATESTVPTSVVVPQGMRKNGKQWHPANDEAIAATKAKEKEMKEEKEAARQAHITKNQGKSAPTRRKENDTRKWPNNASKACRQAKEKREEEQDVEVMMNDLLGWSMAYGLMDGIHRVAQFTYNFEGYSAIDDIIDDYEKPSIKSENEVAWSTSGEASRSEGVSSSESRNGSLRPSIFGSTVDGFDLFKNNERRPLKEGELEAEKEKGALMAKGVTKYPDGCERYSGQYNKAPGCNILFGFRKTRCRTKASQGLGTSRTGVARQNTEATEDDVDFDVDMRNAFSSNYHLGIYSLEDRWAWSYNGIEWHQFDGSRRVGKGKNETRNVYQPTFDVLEGSTSASEVNKEAGKPAEDPRLKIFDEL</sequence>